<sequence length="550" mass="59824">MKCMFVNSELSNCFGAGYLSEVWFADDIPVGGAQMVDAALQQYIPAMYEVTLVRLRATDMDQEHELPVCLPIFLERLRNEITRLTTVKALTKVASSPLRIDLSPILSDAIPILGSFLRKNQRALKLSTLVLLDTLVQNYSNAISIELLSKVTLVVEADLHCAQTALTLVRGACIRLPAALTPEARHALTPNILALAKSPLLQGGALKAMLGVLSALVSADVAGCSRRDLLALLVAPVHKLTDHTASTHHIKQAFHSLAKCVAAVVVEGGSDALDVVRGFLRDIAHPASDAHHIDLSSIPNLKEALLSSFTPSSEEVKSAASYALGSIISCESCTPEGVEALRPFIPEIWVQLSKHCQCAEEGSRNVPQAIDPLLRGCMSELLVPLRDPELGVRRVALVAFNSAAHNKPSLIRDLLPQVLPTIYSETKVKKELIREVEMGPFKHSVDDGLDLRKAAFEWLESLVEPLRATCTMKVKANSVKQEYEKQDELKRSALRAAAALLQIPEAEKNPHLMDFVTQIKSFPDLQPIFESILKDSSGGGGVDSNLMDQS</sequence>
<dbReference type="InterPro" id="IPR013932">
    <property type="entry name" value="TATA-bd_TIP120"/>
</dbReference>
<proteinExistence type="inferred from homology"/>
<dbReference type="Pfam" id="PF08623">
    <property type="entry name" value="TIP120"/>
    <property type="match status" value="1"/>
</dbReference>
<keyword evidence="2" id="KW-0677">Repeat</keyword>
<comment type="caution">
    <text evidence="5">The sequence shown here is derived from an EMBL/GenBank/DDBJ whole genome shotgun (WGS) entry which is preliminary data.</text>
</comment>
<dbReference type="InterPro" id="IPR039852">
    <property type="entry name" value="CAND1/CAND2"/>
</dbReference>
<accession>A0A922SL96</accession>
<gene>
    <name evidence="5" type="ORF">HF086_005765</name>
</gene>
<evidence type="ECO:0000259" key="4">
    <source>
        <dbReference type="Pfam" id="PF08623"/>
    </source>
</evidence>
<evidence type="ECO:0000256" key="1">
    <source>
        <dbReference type="ARBA" id="ARBA00007657"/>
    </source>
</evidence>
<evidence type="ECO:0000313" key="6">
    <source>
        <dbReference type="Proteomes" id="UP000814243"/>
    </source>
</evidence>
<dbReference type="GO" id="GO:0010265">
    <property type="term" value="P:SCF complex assembly"/>
    <property type="evidence" value="ECO:0007669"/>
    <property type="project" value="InterPro"/>
</dbReference>
<keyword evidence="3" id="KW-0833">Ubl conjugation pathway</keyword>
<dbReference type="Gene3D" id="1.25.10.10">
    <property type="entry name" value="Leucine-rich Repeat Variant"/>
    <property type="match status" value="1"/>
</dbReference>
<dbReference type="InterPro" id="IPR011989">
    <property type="entry name" value="ARM-like"/>
</dbReference>
<organism evidence="5 6">
    <name type="scientific">Spodoptera exigua</name>
    <name type="common">Beet armyworm</name>
    <name type="synonym">Noctua fulgens</name>
    <dbReference type="NCBI Taxonomy" id="7107"/>
    <lineage>
        <taxon>Eukaryota</taxon>
        <taxon>Metazoa</taxon>
        <taxon>Ecdysozoa</taxon>
        <taxon>Arthropoda</taxon>
        <taxon>Hexapoda</taxon>
        <taxon>Insecta</taxon>
        <taxon>Pterygota</taxon>
        <taxon>Neoptera</taxon>
        <taxon>Endopterygota</taxon>
        <taxon>Lepidoptera</taxon>
        <taxon>Glossata</taxon>
        <taxon>Ditrysia</taxon>
        <taxon>Noctuoidea</taxon>
        <taxon>Noctuidae</taxon>
        <taxon>Amphipyrinae</taxon>
        <taxon>Spodoptera</taxon>
    </lineage>
</organism>
<dbReference type="InterPro" id="IPR016024">
    <property type="entry name" value="ARM-type_fold"/>
</dbReference>
<dbReference type="EMBL" id="JACEFF010000244">
    <property type="protein sequence ID" value="KAH9641284.1"/>
    <property type="molecule type" value="Genomic_DNA"/>
</dbReference>
<dbReference type="SUPFAM" id="SSF48371">
    <property type="entry name" value="ARM repeat"/>
    <property type="match status" value="1"/>
</dbReference>
<dbReference type="AlphaFoldDB" id="A0A922SL96"/>
<protein>
    <recommendedName>
        <fullName evidence="4">TATA-binding protein interacting (TIP20) domain-containing protein</fullName>
    </recommendedName>
</protein>
<dbReference type="PANTHER" id="PTHR12696">
    <property type="entry name" value="TIP120"/>
    <property type="match status" value="1"/>
</dbReference>
<evidence type="ECO:0000256" key="2">
    <source>
        <dbReference type="ARBA" id="ARBA00022737"/>
    </source>
</evidence>
<name>A0A922SL96_SPOEX</name>
<feature type="domain" description="TATA-binding protein interacting (TIP20)" evidence="4">
    <location>
        <begin position="410"/>
        <end position="464"/>
    </location>
</feature>
<evidence type="ECO:0000256" key="3">
    <source>
        <dbReference type="ARBA" id="ARBA00022786"/>
    </source>
</evidence>
<dbReference type="Proteomes" id="UP000814243">
    <property type="component" value="Unassembled WGS sequence"/>
</dbReference>
<reference evidence="5" key="1">
    <citation type="journal article" date="2021" name="G3 (Bethesda)">
        <title>Genome and transcriptome analysis of the beet armyworm Spodoptera exigua reveals targets for pest control. .</title>
        <authorList>
            <person name="Simon S."/>
            <person name="Breeschoten T."/>
            <person name="Jansen H.J."/>
            <person name="Dirks R.P."/>
            <person name="Schranz M.E."/>
            <person name="Ros V.I.D."/>
        </authorList>
    </citation>
    <scope>NUCLEOTIDE SEQUENCE</scope>
    <source>
        <strain evidence="5">TB_SE_WUR_2020</strain>
    </source>
</reference>
<evidence type="ECO:0000313" key="5">
    <source>
        <dbReference type="EMBL" id="KAH9641284.1"/>
    </source>
</evidence>
<comment type="similarity">
    <text evidence="1">Belongs to the CAND family.</text>
</comment>